<evidence type="ECO:0000259" key="3">
    <source>
        <dbReference type="PROSITE" id="PS50977"/>
    </source>
</evidence>
<evidence type="ECO:0000256" key="2">
    <source>
        <dbReference type="PROSITE-ProRule" id="PRU00335"/>
    </source>
</evidence>
<dbReference type="PROSITE" id="PS50977">
    <property type="entry name" value="HTH_TETR_2"/>
    <property type="match status" value="1"/>
</dbReference>
<reference evidence="4 5" key="1">
    <citation type="submission" date="2020-03" db="EMBL/GenBank/DDBJ databases">
        <title>Cyclobacterium plantarum sp. nov., a marine bacterium isolated from a coastal-marine wetland.</title>
        <authorList>
            <person name="Sanchez-Porro C."/>
            <person name="Ventosa A."/>
            <person name="Amoozegar M."/>
        </authorList>
    </citation>
    <scope>NUCLEOTIDE SEQUENCE [LARGE SCALE GENOMIC DNA]</scope>
    <source>
        <strain evidence="4 5">GBPx2</strain>
    </source>
</reference>
<evidence type="ECO:0000313" key="5">
    <source>
        <dbReference type="Proteomes" id="UP000649799"/>
    </source>
</evidence>
<dbReference type="InterPro" id="IPR001647">
    <property type="entry name" value="HTH_TetR"/>
</dbReference>
<name>A0ABX0H7K2_9BACT</name>
<dbReference type="InterPro" id="IPR009057">
    <property type="entry name" value="Homeodomain-like_sf"/>
</dbReference>
<keyword evidence="1 2" id="KW-0238">DNA-binding</keyword>
<organism evidence="4 5">
    <name type="scientific">Cyclobacterium plantarum</name>
    <dbReference type="NCBI Taxonomy" id="2716263"/>
    <lineage>
        <taxon>Bacteria</taxon>
        <taxon>Pseudomonadati</taxon>
        <taxon>Bacteroidota</taxon>
        <taxon>Cytophagia</taxon>
        <taxon>Cytophagales</taxon>
        <taxon>Cyclobacteriaceae</taxon>
        <taxon>Cyclobacterium</taxon>
    </lineage>
</organism>
<dbReference type="Gene3D" id="1.10.357.10">
    <property type="entry name" value="Tetracycline Repressor, domain 2"/>
    <property type="match status" value="1"/>
</dbReference>
<evidence type="ECO:0000313" key="4">
    <source>
        <dbReference type="EMBL" id="NHE55940.1"/>
    </source>
</evidence>
<feature type="domain" description="HTH tetR-type" evidence="3">
    <location>
        <begin position="1"/>
        <end position="61"/>
    </location>
</feature>
<dbReference type="Pfam" id="PF00440">
    <property type="entry name" value="TetR_N"/>
    <property type="match status" value="1"/>
</dbReference>
<dbReference type="InterPro" id="IPR050624">
    <property type="entry name" value="HTH-type_Tx_Regulator"/>
</dbReference>
<dbReference type="PRINTS" id="PR00455">
    <property type="entry name" value="HTHTETR"/>
</dbReference>
<protein>
    <submittedName>
        <fullName evidence="4">TetR/AcrR family transcriptional regulator</fullName>
    </submittedName>
</protein>
<dbReference type="RefSeq" id="WP_166143279.1">
    <property type="nucleotide sequence ID" value="NZ_JAANYN010000001.1"/>
</dbReference>
<gene>
    <name evidence="4" type="ORF">G9Q97_03820</name>
</gene>
<evidence type="ECO:0000256" key="1">
    <source>
        <dbReference type="ARBA" id="ARBA00023125"/>
    </source>
</evidence>
<accession>A0ABX0H7K2</accession>
<dbReference type="PANTHER" id="PTHR43479">
    <property type="entry name" value="ACREF/ENVCD OPERON REPRESSOR-RELATED"/>
    <property type="match status" value="1"/>
</dbReference>
<dbReference type="Proteomes" id="UP000649799">
    <property type="component" value="Unassembled WGS sequence"/>
</dbReference>
<dbReference type="SUPFAM" id="SSF46689">
    <property type="entry name" value="Homeodomain-like"/>
    <property type="match status" value="1"/>
</dbReference>
<proteinExistence type="predicted"/>
<dbReference type="EMBL" id="JAANYN010000001">
    <property type="protein sequence ID" value="NHE55940.1"/>
    <property type="molecule type" value="Genomic_DNA"/>
</dbReference>
<comment type="caution">
    <text evidence="4">The sequence shown here is derived from an EMBL/GenBank/DDBJ whole genome shotgun (WGS) entry which is preliminary data.</text>
</comment>
<sequence>MNKKEKIILSALHLFAKNGFTETSVDTIAKHAKVSKGLTYSHFKNKEDLLRVVIESTITKMTDEMMRFENFSITSLLQNLKMSLIKNKDIIRLSILLLIHPQTPASVIKLLDSQKLELIELFSSLLEAKYNDKAKIEAELLLAIMDGITMDYVLNPDADILENRINYTIIKYV</sequence>
<keyword evidence="5" id="KW-1185">Reference proteome</keyword>
<feature type="DNA-binding region" description="H-T-H motif" evidence="2">
    <location>
        <begin position="24"/>
        <end position="43"/>
    </location>
</feature>
<dbReference type="PANTHER" id="PTHR43479:SF11">
    <property type="entry name" value="ACREF_ENVCD OPERON REPRESSOR-RELATED"/>
    <property type="match status" value="1"/>
</dbReference>